<feature type="transmembrane region" description="Helical" evidence="7">
    <location>
        <begin position="283"/>
        <end position="309"/>
    </location>
</feature>
<keyword evidence="2 7" id="KW-0813">Transport</keyword>
<evidence type="ECO:0000259" key="8">
    <source>
        <dbReference type="PROSITE" id="PS50928"/>
    </source>
</evidence>
<dbReference type="PANTHER" id="PTHR43163:SF6">
    <property type="entry name" value="DIPEPTIDE TRANSPORT SYSTEM PERMEASE PROTEIN DPPB-RELATED"/>
    <property type="match status" value="1"/>
</dbReference>
<evidence type="ECO:0000256" key="7">
    <source>
        <dbReference type="RuleBase" id="RU363032"/>
    </source>
</evidence>
<keyword evidence="6 7" id="KW-0472">Membrane</keyword>
<keyword evidence="4 7" id="KW-0812">Transmembrane</keyword>
<dbReference type="InterPro" id="IPR000515">
    <property type="entry name" value="MetI-like"/>
</dbReference>
<evidence type="ECO:0000313" key="10">
    <source>
        <dbReference type="Proteomes" id="UP001500236"/>
    </source>
</evidence>
<dbReference type="SUPFAM" id="SSF161098">
    <property type="entry name" value="MetI-like"/>
    <property type="match status" value="1"/>
</dbReference>
<feature type="transmembrane region" description="Helical" evidence="7">
    <location>
        <begin position="179"/>
        <end position="198"/>
    </location>
</feature>
<sequence>MTKSRFFLTRLVQSLITLLISAVVIFLGIRALPGDPARAMAGDEAGPAEIAAIRADLGLDRPLVEQFLIFLKNVVTLNLGESTRTGQEVTSMISQTLPVTLWLALYAVFLATVGGIILGMIAERHRGRFPEFLSNGIALLGLSLPSFWLGLLGIMLFAITLGWFPASGYVPMGVNPLAALYHLTMPAIVLATALAAVVTRQTRASMIETMGTDYVRFAKAKGLSQPRVLFKYGLRNALIALVTITGLQLGALLSGAVVTEQIFVLPGIGSLTLDAILARDFPVIQAVVLVVTVLYVVINLLVDILYTVINPRVRVSA</sequence>
<dbReference type="EMBL" id="BAAAVT010000026">
    <property type="protein sequence ID" value="GAA3075589.1"/>
    <property type="molecule type" value="Genomic_DNA"/>
</dbReference>
<evidence type="ECO:0000256" key="6">
    <source>
        <dbReference type="ARBA" id="ARBA00023136"/>
    </source>
</evidence>
<keyword evidence="5 7" id="KW-1133">Transmembrane helix</keyword>
<dbReference type="Gene3D" id="1.10.3720.10">
    <property type="entry name" value="MetI-like"/>
    <property type="match status" value="1"/>
</dbReference>
<evidence type="ECO:0000313" key="9">
    <source>
        <dbReference type="EMBL" id="GAA3075589.1"/>
    </source>
</evidence>
<keyword evidence="3" id="KW-1003">Cell membrane</keyword>
<organism evidence="9 10">
    <name type="scientific">Nesterenkonia aethiopica</name>
    <dbReference type="NCBI Taxonomy" id="269144"/>
    <lineage>
        <taxon>Bacteria</taxon>
        <taxon>Bacillati</taxon>
        <taxon>Actinomycetota</taxon>
        <taxon>Actinomycetes</taxon>
        <taxon>Micrococcales</taxon>
        <taxon>Micrococcaceae</taxon>
        <taxon>Nesterenkonia</taxon>
    </lineage>
</organism>
<reference evidence="10" key="1">
    <citation type="journal article" date="2019" name="Int. J. Syst. Evol. Microbiol.">
        <title>The Global Catalogue of Microorganisms (GCM) 10K type strain sequencing project: providing services to taxonomists for standard genome sequencing and annotation.</title>
        <authorList>
            <consortium name="The Broad Institute Genomics Platform"/>
            <consortium name="The Broad Institute Genome Sequencing Center for Infectious Disease"/>
            <person name="Wu L."/>
            <person name="Ma J."/>
        </authorList>
    </citation>
    <scope>NUCLEOTIDE SEQUENCE [LARGE SCALE GENOMIC DNA]</scope>
    <source>
        <strain evidence="10">JCM 14309</strain>
    </source>
</reference>
<dbReference type="Pfam" id="PF19300">
    <property type="entry name" value="BPD_transp_1_N"/>
    <property type="match status" value="1"/>
</dbReference>
<feature type="transmembrane region" description="Helical" evidence="7">
    <location>
        <begin position="12"/>
        <end position="32"/>
    </location>
</feature>
<feature type="transmembrane region" description="Helical" evidence="7">
    <location>
        <begin position="133"/>
        <end position="159"/>
    </location>
</feature>
<accession>A0ABP6M850</accession>
<dbReference type="InterPro" id="IPR045621">
    <property type="entry name" value="BPD_transp_1_N"/>
</dbReference>
<feature type="transmembrane region" description="Helical" evidence="7">
    <location>
        <begin position="237"/>
        <end position="263"/>
    </location>
</feature>
<feature type="transmembrane region" description="Helical" evidence="7">
    <location>
        <begin position="99"/>
        <end position="121"/>
    </location>
</feature>
<gene>
    <name evidence="9" type="ORF">GCM10010529_29140</name>
</gene>
<dbReference type="InterPro" id="IPR035906">
    <property type="entry name" value="MetI-like_sf"/>
</dbReference>
<dbReference type="CDD" id="cd06261">
    <property type="entry name" value="TM_PBP2"/>
    <property type="match status" value="1"/>
</dbReference>
<keyword evidence="10" id="KW-1185">Reference proteome</keyword>
<evidence type="ECO:0000256" key="1">
    <source>
        <dbReference type="ARBA" id="ARBA00004651"/>
    </source>
</evidence>
<evidence type="ECO:0000256" key="3">
    <source>
        <dbReference type="ARBA" id="ARBA00022475"/>
    </source>
</evidence>
<comment type="similarity">
    <text evidence="7">Belongs to the binding-protein-dependent transport system permease family.</text>
</comment>
<dbReference type="RefSeq" id="WP_070159090.1">
    <property type="nucleotide sequence ID" value="NZ_BAAAVT010000026.1"/>
</dbReference>
<dbReference type="PANTHER" id="PTHR43163">
    <property type="entry name" value="DIPEPTIDE TRANSPORT SYSTEM PERMEASE PROTEIN DPPB-RELATED"/>
    <property type="match status" value="1"/>
</dbReference>
<dbReference type="Proteomes" id="UP001500236">
    <property type="component" value="Unassembled WGS sequence"/>
</dbReference>
<evidence type="ECO:0000256" key="4">
    <source>
        <dbReference type="ARBA" id="ARBA00022692"/>
    </source>
</evidence>
<protein>
    <submittedName>
        <fullName evidence="9">ABC transporter permease</fullName>
    </submittedName>
</protein>
<dbReference type="Pfam" id="PF00528">
    <property type="entry name" value="BPD_transp_1"/>
    <property type="match status" value="1"/>
</dbReference>
<feature type="domain" description="ABC transmembrane type-1" evidence="8">
    <location>
        <begin position="97"/>
        <end position="302"/>
    </location>
</feature>
<dbReference type="PROSITE" id="PS50928">
    <property type="entry name" value="ABC_TM1"/>
    <property type="match status" value="1"/>
</dbReference>
<name>A0ABP6M850_9MICC</name>
<comment type="subcellular location">
    <subcellularLocation>
        <location evidence="1 7">Cell membrane</location>
        <topology evidence="1 7">Multi-pass membrane protein</topology>
    </subcellularLocation>
</comment>
<comment type="caution">
    <text evidence="9">The sequence shown here is derived from an EMBL/GenBank/DDBJ whole genome shotgun (WGS) entry which is preliminary data.</text>
</comment>
<proteinExistence type="inferred from homology"/>
<evidence type="ECO:0000256" key="5">
    <source>
        <dbReference type="ARBA" id="ARBA00022989"/>
    </source>
</evidence>
<evidence type="ECO:0000256" key="2">
    <source>
        <dbReference type="ARBA" id="ARBA00022448"/>
    </source>
</evidence>